<sequence length="325" mass="37501">MPDKFAVAQLPSLLWRKVYGMMDPGAKYRFRGVNKALLGNVSRLCIMSGPVAAMRIQRTTIWTTNIVVSKDIELSIIYKWHPHPSIHLKWQNTGTNETRKFIYKNADLKGWLKLLERLRPASLNITVSAGFQKVEEREEFYDILPALPQSSWRTIYTRCRTIEENIAEARTIRSHLNDAPDTWTGYCYAYDRPKERYLEWIEPLADLPSIGLIAVINRRGQIDTFFNIFEAILQLLIQKWADDRVFSARLQDTMASLDLPEGAALIENFSPPPKMERRLFVLVQGCRTRSKEYWNSWLRKQLGGTFGSATTVFNGPESDDATESY</sequence>
<feature type="non-terminal residue" evidence="1">
    <location>
        <position position="1"/>
    </location>
</feature>
<name>A0AA36CLU4_9BILA</name>
<organism evidence="1 2">
    <name type="scientific">Mesorhabditis spiculigera</name>
    <dbReference type="NCBI Taxonomy" id="96644"/>
    <lineage>
        <taxon>Eukaryota</taxon>
        <taxon>Metazoa</taxon>
        <taxon>Ecdysozoa</taxon>
        <taxon>Nematoda</taxon>
        <taxon>Chromadorea</taxon>
        <taxon>Rhabditida</taxon>
        <taxon>Rhabditina</taxon>
        <taxon>Rhabditomorpha</taxon>
        <taxon>Rhabditoidea</taxon>
        <taxon>Rhabditidae</taxon>
        <taxon>Mesorhabditinae</taxon>
        <taxon>Mesorhabditis</taxon>
    </lineage>
</organism>
<proteinExistence type="predicted"/>
<reference evidence="1" key="1">
    <citation type="submission" date="2023-06" db="EMBL/GenBank/DDBJ databases">
        <authorList>
            <person name="Delattre M."/>
        </authorList>
    </citation>
    <scope>NUCLEOTIDE SEQUENCE</scope>
    <source>
        <strain evidence="1">AF72</strain>
    </source>
</reference>
<accession>A0AA36CLU4</accession>
<evidence type="ECO:0000313" key="1">
    <source>
        <dbReference type="EMBL" id="CAJ0570390.1"/>
    </source>
</evidence>
<comment type="caution">
    <text evidence="1">The sequence shown here is derived from an EMBL/GenBank/DDBJ whole genome shotgun (WGS) entry which is preliminary data.</text>
</comment>
<keyword evidence="2" id="KW-1185">Reference proteome</keyword>
<dbReference type="EMBL" id="CATQJA010002307">
    <property type="protein sequence ID" value="CAJ0570390.1"/>
    <property type="molecule type" value="Genomic_DNA"/>
</dbReference>
<dbReference type="Proteomes" id="UP001177023">
    <property type="component" value="Unassembled WGS sequence"/>
</dbReference>
<protein>
    <submittedName>
        <fullName evidence="1">Uncharacterized protein</fullName>
    </submittedName>
</protein>
<dbReference type="AlphaFoldDB" id="A0AA36CLU4"/>
<evidence type="ECO:0000313" key="2">
    <source>
        <dbReference type="Proteomes" id="UP001177023"/>
    </source>
</evidence>
<gene>
    <name evidence="1" type="ORF">MSPICULIGERA_LOCUS8832</name>
</gene>